<keyword evidence="2" id="KW-0238">DNA-binding</keyword>
<dbReference type="SUPFAM" id="SSF116734">
    <property type="entry name" value="DNA methylase specificity domain"/>
    <property type="match status" value="1"/>
</dbReference>
<organism evidence="3 4">
    <name type="scientific">Flavobacterium agrisoli</name>
    <dbReference type="NCBI Taxonomy" id="2793066"/>
    <lineage>
        <taxon>Bacteria</taxon>
        <taxon>Pseudomonadati</taxon>
        <taxon>Bacteroidota</taxon>
        <taxon>Flavobacteriia</taxon>
        <taxon>Flavobacteriales</taxon>
        <taxon>Flavobacteriaceae</taxon>
        <taxon>Flavobacterium</taxon>
    </lineage>
</organism>
<dbReference type="AlphaFoldDB" id="A0A934PPC9"/>
<dbReference type="PANTHER" id="PTHR43140">
    <property type="entry name" value="TYPE-1 RESTRICTION ENZYME ECOKI SPECIFICITY PROTEIN"/>
    <property type="match status" value="1"/>
</dbReference>
<dbReference type="Proteomes" id="UP000609172">
    <property type="component" value="Unassembled WGS sequence"/>
</dbReference>
<evidence type="ECO:0000313" key="3">
    <source>
        <dbReference type="EMBL" id="MBK0370176.1"/>
    </source>
</evidence>
<protein>
    <recommendedName>
        <fullName evidence="5">Type I restriction modification DNA specificity protein</fullName>
    </recommendedName>
</protein>
<accession>A0A934PPC9</accession>
<dbReference type="InterPro" id="IPR044946">
    <property type="entry name" value="Restrct_endonuc_typeI_TRD_sf"/>
</dbReference>
<dbReference type="GO" id="GO:0003677">
    <property type="term" value="F:DNA binding"/>
    <property type="evidence" value="ECO:0007669"/>
    <property type="project" value="UniProtKB-KW"/>
</dbReference>
<proteinExistence type="predicted"/>
<dbReference type="EMBL" id="JAEHFV010000003">
    <property type="protein sequence ID" value="MBK0370176.1"/>
    <property type="molecule type" value="Genomic_DNA"/>
</dbReference>
<keyword evidence="4" id="KW-1185">Reference proteome</keyword>
<reference evidence="3" key="1">
    <citation type="submission" date="2020-12" db="EMBL/GenBank/DDBJ databases">
        <title>Bacterial novel species Flavobacterium sp. SE-1-e isolated from soil.</title>
        <authorList>
            <person name="Jung H.-Y."/>
        </authorList>
    </citation>
    <scope>NUCLEOTIDE SEQUENCE</scope>
    <source>
        <strain evidence="3">SE-1-e</strain>
    </source>
</reference>
<name>A0A934PPC9_9FLAO</name>
<evidence type="ECO:0000256" key="1">
    <source>
        <dbReference type="ARBA" id="ARBA00022747"/>
    </source>
</evidence>
<evidence type="ECO:0000256" key="2">
    <source>
        <dbReference type="ARBA" id="ARBA00023125"/>
    </source>
</evidence>
<comment type="caution">
    <text evidence="3">The sequence shown here is derived from an EMBL/GenBank/DDBJ whole genome shotgun (WGS) entry which is preliminary data.</text>
</comment>
<dbReference type="GO" id="GO:0009307">
    <property type="term" value="P:DNA restriction-modification system"/>
    <property type="evidence" value="ECO:0007669"/>
    <property type="project" value="UniProtKB-KW"/>
</dbReference>
<dbReference type="RefSeq" id="WP_200106298.1">
    <property type="nucleotide sequence ID" value="NZ_JAEHFV010000003.1"/>
</dbReference>
<gene>
    <name evidence="3" type="ORF">I5M07_10015</name>
</gene>
<evidence type="ECO:0000313" key="4">
    <source>
        <dbReference type="Proteomes" id="UP000609172"/>
    </source>
</evidence>
<dbReference type="Gene3D" id="3.90.220.20">
    <property type="entry name" value="DNA methylase specificity domains"/>
    <property type="match status" value="1"/>
</dbReference>
<keyword evidence="1" id="KW-0680">Restriction system</keyword>
<dbReference type="PANTHER" id="PTHR43140:SF1">
    <property type="entry name" value="TYPE I RESTRICTION ENZYME ECOKI SPECIFICITY SUBUNIT"/>
    <property type="match status" value="1"/>
</dbReference>
<evidence type="ECO:0008006" key="5">
    <source>
        <dbReference type="Google" id="ProtNLM"/>
    </source>
</evidence>
<sequence length="197" mass="22857">MKLLEKHFEIALETPDGITRLRELILKLAMQGKLVPQNLKEQPAHELLEEIEKEKEKLINNKLIKKQSPLSKLTNNEIPFSIPENWKWVKLNTFLDVRDGTHDTPKYVDSGFPLITSKNLYSGKLTFDNVKHISELDHYKISERSKVDKEDILFAMIGSIGNPVLVDTDVDFSIKNVALIKYFNKKKNTMFILYFII</sequence>
<dbReference type="InterPro" id="IPR051212">
    <property type="entry name" value="Type-I_RE_S_subunit"/>
</dbReference>